<accession>A0A8X8K3J5</accession>
<evidence type="ECO:0000256" key="1">
    <source>
        <dbReference type="SAM" id="SignalP"/>
    </source>
</evidence>
<evidence type="ECO:0000313" key="3">
    <source>
        <dbReference type="EMBL" id="MBD7952766.1"/>
    </source>
</evidence>
<name>A0A8X8K3J5_9GAMM</name>
<feature type="signal peptide" evidence="1">
    <location>
        <begin position="1"/>
        <end position="24"/>
    </location>
</feature>
<gene>
    <name evidence="3" type="ORF">H9654_00980</name>
</gene>
<evidence type="ECO:0000259" key="2">
    <source>
        <dbReference type="Pfam" id="PF13827"/>
    </source>
</evidence>
<dbReference type="EMBL" id="JACSQS010000001">
    <property type="protein sequence ID" value="MBD7952766.1"/>
    <property type="molecule type" value="Genomic_DNA"/>
</dbReference>
<reference evidence="3 4" key="1">
    <citation type="submission" date="2020-08" db="EMBL/GenBank/DDBJ databases">
        <title>A Genomic Blueprint of the Chicken Gut Microbiome.</title>
        <authorList>
            <person name="Gilroy R."/>
            <person name="Ravi A."/>
            <person name="Getino M."/>
            <person name="Pursley I."/>
            <person name="Horton D.L."/>
            <person name="Alikhan N.-F."/>
            <person name="Baker D."/>
            <person name="Gharbi K."/>
            <person name="Hall N."/>
            <person name="Watson M."/>
            <person name="Adriaenssens E.M."/>
            <person name="Foster-Nyarko E."/>
            <person name="Jarju S."/>
            <person name="Secka A."/>
            <person name="Antonio M."/>
            <person name="Oren A."/>
            <person name="Chaudhuri R."/>
            <person name="La Ragione R.M."/>
            <person name="Hildebrand F."/>
            <person name="Pallen M.J."/>
        </authorList>
    </citation>
    <scope>NUCLEOTIDE SEQUENCE [LARGE SCALE GENOMIC DNA]</scope>
    <source>
        <strain evidence="3 4">Sa5BUN4</strain>
    </source>
</reference>
<protein>
    <submittedName>
        <fullName evidence="3">DUF4189 domain-containing protein</fullName>
    </submittedName>
</protein>
<dbReference type="RefSeq" id="WP_191768311.1">
    <property type="nucleotide sequence ID" value="NZ_JACSQS010000001.1"/>
</dbReference>
<feature type="domain" description="DUF4189" evidence="2">
    <location>
        <begin position="52"/>
        <end position="157"/>
    </location>
</feature>
<evidence type="ECO:0000313" key="4">
    <source>
        <dbReference type="Proteomes" id="UP000636938"/>
    </source>
</evidence>
<sequence>MQRSSSWTRCALLATLTLAGPVFAVPPANAPSRTAPAPGEISKAMPEGMDLYTSLAVSDSKQVVGTGNGMGAAEAKVRARKDCQDSGATDCVELITFPVRNHCMALAVDKGAKPGVRAIFASTAQAGSPEAKALGKSALDKCVASGAGQCGVSVEHCL</sequence>
<dbReference type="InterPro" id="IPR025240">
    <property type="entry name" value="DUF4189"/>
</dbReference>
<feature type="chain" id="PRO_5036445868" evidence="1">
    <location>
        <begin position="25"/>
        <end position="158"/>
    </location>
</feature>
<keyword evidence="1" id="KW-0732">Signal</keyword>
<proteinExistence type="predicted"/>
<dbReference type="Proteomes" id="UP000636938">
    <property type="component" value="Unassembled WGS sequence"/>
</dbReference>
<organism evidence="3 4">
    <name type="scientific">Stenotrophomonas lacuserhaii</name>
    <dbReference type="NCBI Taxonomy" id="2760084"/>
    <lineage>
        <taxon>Bacteria</taxon>
        <taxon>Pseudomonadati</taxon>
        <taxon>Pseudomonadota</taxon>
        <taxon>Gammaproteobacteria</taxon>
        <taxon>Lysobacterales</taxon>
        <taxon>Lysobacteraceae</taxon>
        <taxon>Stenotrophomonas</taxon>
    </lineage>
</organism>
<keyword evidence="4" id="KW-1185">Reference proteome</keyword>
<dbReference type="AlphaFoldDB" id="A0A8X8K3J5"/>
<comment type="caution">
    <text evidence="3">The sequence shown here is derived from an EMBL/GenBank/DDBJ whole genome shotgun (WGS) entry which is preliminary data.</text>
</comment>
<dbReference type="Pfam" id="PF13827">
    <property type="entry name" value="DUF4189"/>
    <property type="match status" value="1"/>
</dbReference>